<evidence type="ECO:0000256" key="9">
    <source>
        <dbReference type="SAM" id="Phobius"/>
    </source>
</evidence>
<evidence type="ECO:0000313" key="11">
    <source>
        <dbReference type="EMBL" id="KAJ4494931.1"/>
    </source>
</evidence>
<feature type="transmembrane region" description="Helical" evidence="9">
    <location>
        <begin position="347"/>
        <end position="365"/>
    </location>
</feature>
<protein>
    <recommendedName>
        <fullName evidence="10">Sodium/calcium exchanger membrane region domain-containing protein</fullName>
    </recommendedName>
</protein>
<gene>
    <name evidence="11" type="ORF">C8J55DRAFT_554536</name>
</gene>
<dbReference type="Proteomes" id="UP001150238">
    <property type="component" value="Unassembled WGS sequence"/>
</dbReference>
<feature type="transmembrane region" description="Helical" evidence="9">
    <location>
        <begin position="274"/>
        <end position="294"/>
    </location>
</feature>
<dbReference type="GO" id="GO:0015369">
    <property type="term" value="F:calcium:proton antiporter activity"/>
    <property type="evidence" value="ECO:0007669"/>
    <property type="project" value="TreeGrafter"/>
</dbReference>
<dbReference type="InterPro" id="IPR044880">
    <property type="entry name" value="NCX_ion-bd_dom_sf"/>
</dbReference>
<feature type="domain" description="Sodium/calcium exchanger membrane region" evidence="10">
    <location>
        <begin position="592"/>
        <end position="732"/>
    </location>
</feature>
<evidence type="ECO:0000256" key="5">
    <source>
        <dbReference type="ARBA" id="ARBA00022989"/>
    </source>
</evidence>
<reference evidence="11" key="1">
    <citation type="submission" date="2022-08" db="EMBL/GenBank/DDBJ databases">
        <authorList>
            <consortium name="DOE Joint Genome Institute"/>
            <person name="Min B."/>
            <person name="Riley R."/>
            <person name="Sierra-Patev S."/>
            <person name="Naranjo-Ortiz M."/>
            <person name="Looney B."/>
            <person name="Konkel Z."/>
            <person name="Slot J.C."/>
            <person name="Sakamoto Y."/>
            <person name="Steenwyk J.L."/>
            <person name="Rokas A."/>
            <person name="Carro J."/>
            <person name="Camarero S."/>
            <person name="Ferreira P."/>
            <person name="Molpeceres G."/>
            <person name="Ruiz-Duenas F.J."/>
            <person name="Serrano A."/>
            <person name="Henrissat B."/>
            <person name="Drula E."/>
            <person name="Hughes K.W."/>
            <person name="Mata J.L."/>
            <person name="Ishikawa N.K."/>
            <person name="Vargas-Isla R."/>
            <person name="Ushijima S."/>
            <person name="Smith C.A."/>
            <person name="Ahrendt S."/>
            <person name="Andreopoulos W."/>
            <person name="He G."/>
            <person name="Labutti K."/>
            <person name="Lipzen A."/>
            <person name="Ng V."/>
            <person name="Sandor L."/>
            <person name="Barry K."/>
            <person name="Martinez A.T."/>
            <person name="Xiao Y."/>
            <person name="Gibbons J.G."/>
            <person name="Terashima K."/>
            <person name="Hibbett D.S."/>
            <person name="Grigoriev I.V."/>
        </authorList>
    </citation>
    <scope>NUCLEOTIDE SEQUENCE</scope>
    <source>
        <strain evidence="11">Sp2 HRB7682 ss15</strain>
    </source>
</reference>
<organism evidence="11 12">
    <name type="scientific">Lentinula lateritia</name>
    <dbReference type="NCBI Taxonomy" id="40482"/>
    <lineage>
        <taxon>Eukaryota</taxon>
        <taxon>Fungi</taxon>
        <taxon>Dikarya</taxon>
        <taxon>Basidiomycota</taxon>
        <taxon>Agaricomycotina</taxon>
        <taxon>Agaricomycetes</taxon>
        <taxon>Agaricomycetidae</taxon>
        <taxon>Agaricales</taxon>
        <taxon>Marasmiineae</taxon>
        <taxon>Omphalotaceae</taxon>
        <taxon>Lentinula</taxon>
    </lineage>
</organism>
<feature type="transmembrane region" description="Helical" evidence="9">
    <location>
        <begin position="657"/>
        <end position="679"/>
    </location>
</feature>
<evidence type="ECO:0000256" key="6">
    <source>
        <dbReference type="ARBA" id="ARBA00023065"/>
    </source>
</evidence>
<dbReference type="InterPro" id="IPR004713">
    <property type="entry name" value="CaH_exchang"/>
</dbReference>
<reference evidence="11" key="2">
    <citation type="journal article" date="2023" name="Proc. Natl. Acad. Sci. U.S.A.">
        <title>A global phylogenomic analysis of the shiitake genus Lentinula.</title>
        <authorList>
            <person name="Sierra-Patev S."/>
            <person name="Min B."/>
            <person name="Naranjo-Ortiz M."/>
            <person name="Looney B."/>
            <person name="Konkel Z."/>
            <person name="Slot J.C."/>
            <person name="Sakamoto Y."/>
            <person name="Steenwyk J.L."/>
            <person name="Rokas A."/>
            <person name="Carro J."/>
            <person name="Camarero S."/>
            <person name="Ferreira P."/>
            <person name="Molpeceres G."/>
            <person name="Ruiz-Duenas F.J."/>
            <person name="Serrano A."/>
            <person name="Henrissat B."/>
            <person name="Drula E."/>
            <person name="Hughes K.W."/>
            <person name="Mata J.L."/>
            <person name="Ishikawa N.K."/>
            <person name="Vargas-Isla R."/>
            <person name="Ushijima S."/>
            <person name="Smith C.A."/>
            <person name="Donoghue J."/>
            <person name="Ahrendt S."/>
            <person name="Andreopoulos W."/>
            <person name="He G."/>
            <person name="LaButti K."/>
            <person name="Lipzen A."/>
            <person name="Ng V."/>
            <person name="Riley R."/>
            <person name="Sandor L."/>
            <person name="Barry K."/>
            <person name="Martinez A.T."/>
            <person name="Xiao Y."/>
            <person name="Gibbons J.G."/>
            <person name="Terashima K."/>
            <person name="Grigoriev I.V."/>
            <person name="Hibbett D."/>
        </authorList>
    </citation>
    <scope>NUCLEOTIDE SEQUENCE</scope>
    <source>
        <strain evidence="11">Sp2 HRB7682 ss15</strain>
    </source>
</reference>
<keyword evidence="7 9" id="KW-0472">Membrane</keyword>
<evidence type="ECO:0000256" key="8">
    <source>
        <dbReference type="SAM" id="MobiDB-lite"/>
    </source>
</evidence>
<keyword evidence="5 9" id="KW-1133">Transmembrane helix</keyword>
<proteinExistence type="inferred from homology"/>
<keyword evidence="3" id="KW-0813">Transport</keyword>
<evidence type="ECO:0000313" key="12">
    <source>
        <dbReference type="Proteomes" id="UP001150238"/>
    </source>
</evidence>
<feature type="region of interest" description="Disordered" evidence="8">
    <location>
        <begin position="126"/>
        <end position="145"/>
    </location>
</feature>
<feature type="compositionally biased region" description="Polar residues" evidence="8">
    <location>
        <begin position="570"/>
        <end position="579"/>
    </location>
</feature>
<feature type="transmembrane region" description="Helical" evidence="9">
    <location>
        <begin position="626"/>
        <end position="645"/>
    </location>
</feature>
<dbReference type="GO" id="GO:0000329">
    <property type="term" value="C:fungal-type vacuole membrane"/>
    <property type="evidence" value="ECO:0007669"/>
    <property type="project" value="TreeGrafter"/>
</dbReference>
<keyword evidence="4 9" id="KW-0812">Transmembrane</keyword>
<evidence type="ECO:0000256" key="2">
    <source>
        <dbReference type="ARBA" id="ARBA00008170"/>
    </source>
</evidence>
<dbReference type="PANTHER" id="PTHR31503">
    <property type="entry name" value="VACUOLAR CALCIUM ION TRANSPORTER"/>
    <property type="match status" value="1"/>
</dbReference>
<feature type="transmembrane region" description="Helical" evidence="9">
    <location>
        <begin position="586"/>
        <end position="606"/>
    </location>
</feature>
<comment type="subcellular location">
    <subcellularLocation>
        <location evidence="1">Endomembrane system</location>
        <topology evidence="1">Multi-pass membrane protein</topology>
    </subcellularLocation>
</comment>
<feature type="compositionally biased region" description="Low complexity" evidence="8">
    <location>
        <begin position="436"/>
        <end position="448"/>
    </location>
</feature>
<evidence type="ECO:0000256" key="4">
    <source>
        <dbReference type="ARBA" id="ARBA00022692"/>
    </source>
</evidence>
<feature type="region of interest" description="Disordered" evidence="8">
    <location>
        <begin position="431"/>
        <end position="474"/>
    </location>
</feature>
<comment type="caution">
    <text evidence="11">The sequence shown here is derived from an EMBL/GenBank/DDBJ whole genome shotgun (WGS) entry which is preliminary data.</text>
</comment>
<dbReference type="GO" id="GO:0012505">
    <property type="term" value="C:endomembrane system"/>
    <property type="evidence" value="ECO:0007669"/>
    <property type="project" value="UniProtKB-SubCell"/>
</dbReference>
<keyword evidence="6" id="KW-0406">Ion transport</keyword>
<feature type="transmembrane region" description="Helical" evidence="9">
    <location>
        <begin position="306"/>
        <end position="327"/>
    </location>
</feature>
<comment type="similarity">
    <text evidence="2">Belongs to the Ca(2+):cation antiporter (CaCA) (TC 2.A.19) family.</text>
</comment>
<evidence type="ECO:0000256" key="3">
    <source>
        <dbReference type="ARBA" id="ARBA00022448"/>
    </source>
</evidence>
<dbReference type="EMBL" id="JANVFS010000002">
    <property type="protein sequence ID" value="KAJ4494931.1"/>
    <property type="molecule type" value="Genomic_DNA"/>
</dbReference>
<dbReference type="InterPro" id="IPR004837">
    <property type="entry name" value="NaCa_Exmemb"/>
</dbReference>
<feature type="transmembrane region" description="Helical" evidence="9">
    <location>
        <begin position="27"/>
        <end position="45"/>
    </location>
</feature>
<evidence type="ECO:0000256" key="1">
    <source>
        <dbReference type="ARBA" id="ARBA00004127"/>
    </source>
</evidence>
<feature type="transmembrane region" description="Helical" evidence="9">
    <location>
        <begin position="715"/>
        <end position="734"/>
    </location>
</feature>
<accession>A0A9W9B279</accession>
<feature type="compositionally biased region" description="Low complexity" evidence="8">
    <location>
        <begin position="131"/>
        <end position="145"/>
    </location>
</feature>
<evidence type="ECO:0000256" key="7">
    <source>
        <dbReference type="ARBA" id="ARBA00023136"/>
    </source>
</evidence>
<feature type="transmembrane region" description="Helical" evidence="9">
    <location>
        <begin position="159"/>
        <end position="181"/>
    </location>
</feature>
<dbReference type="GO" id="GO:0006874">
    <property type="term" value="P:intracellular calcium ion homeostasis"/>
    <property type="evidence" value="ECO:0007669"/>
    <property type="project" value="TreeGrafter"/>
</dbReference>
<dbReference type="AlphaFoldDB" id="A0A9W9B279"/>
<dbReference type="Gene3D" id="1.20.1420.30">
    <property type="entry name" value="NCX, central ion-binding region"/>
    <property type="match status" value="1"/>
</dbReference>
<dbReference type="PANTHER" id="PTHR31503:SF20">
    <property type="entry name" value="CA(2+)_H(+) EXCHANGER, PUTATIVE (EUROFUNG)-RELATED"/>
    <property type="match status" value="1"/>
</dbReference>
<evidence type="ECO:0000259" key="10">
    <source>
        <dbReference type="Pfam" id="PF01699"/>
    </source>
</evidence>
<name>A0A9W9B279_9AGAR</name>
<dbReference type="Pfam" id="PF01699">
    <property type="entry name" value="Na_Ca_ex"/>
    <property type="match status" value="1"/>
</dbReference>
<sequence>MENISISAWSSSGFQALPSLAYSDRPVIPFPFSIFLLLPTTSVGISTSHKHLMTTPPYSVPINEFGYINHYTSTTSVAEPQFPGPALARMESNYSTMSSDSRLNLVERTDSQPTSTHSRKRYTLPLFRGPSESSRGSYNDSSGSASSFQWRDLFKGWRLLLFGSWFNVLLCLIPVACIFSITMTEYHGLVFMFCLLSLLPLVKIHEVTTRELSARIGGSKTGLLNASLNNTVEIVVALSALRKCELRVVQSSLIGSILGKLREWPHFGNDPPVLTIPAPVLVLGLCFFAGGLRFSEQLFDATANQVHSSLLSISVGVLLLPVAYHFALSGNKNDDVPENQRLSILNMSHAVSLILLTIYGFYLVFQLVSHTHLYQDSQTKSRKLSINVQTPAIFHTITLRERGRAFPQSDSSAAIYNGEDNVSRWFKATQSETQARSLSSSPSSTRSPSRPPSPQQQPGTPYISPPGDNFAASEVTLTDSGNTYPVAAVDPSVRLVDLDAMGGTSLRRINSPSKLAMRSDSATTWNDSARSFSGSTINSSNHPGLTLDTEDLHSEKFVDVPLGGPPRKATPTSPIDSVMSSREPQLSWFVTVASLLLVTVGVAFIADWLVEAMDGISTTISKEWVALVLLPAVSSIAECGNAIGVSVKDQVTLSISVAVGSSIQTALFVIPLMVTIAWAMGKPLALLFDPFESLVLYISVQTMTHVVADGKSNWLEGAILICLYIMIAVSFWFYPGSNLPSSLAACTSTA</sequence>
<feature type="region of interest" description="Disordered" evidence="8">
    <location>
        <begin position="559"/>
        <end position="579"/>
    </location>
</feature>